<reference evidence="3" key="1">
    <citation type="journal article" date="2019" name="bioRxiv">
        <title>The Genome of the Zebra Mussel, Dreissena polymorpha: A Resource for Invasive Species Research.</title>
        <authorList>
            <person name="McCartney M.A."/>
            <person name="Auch B."/>
            <person name="Kono T."/>
            <person name="Mallez S."/>
            <person name="Zhang Y."/>
            <person name="Obille A."/>
            <person name="Becker A."/>
            <person name="Abrahante J.E."/>
            <person name="Garbe J."/>
            <person name="Badalamenti J.P."/>
            <person name="Herman A."/>
            <person name="Mangelson H."/>
            <person name="Liachko I."/>
            <person name="Sullivan S."/>
            <person name="Sone E.D."/>
            <person name="Koren S."/>
            <person name="Silverstein K.A.T."/>
            <person name="Beckman K.B."/>
            <person name="Gohl D.M."/>
        </authorList>
    </citation>
    <scope>NUCLEOTIDE SEQUENCE</scope>
    <source>
        <strain evidence="3">Duluth1</strain>
        <tissue evidence="3">Whole animal</tissue>
    </source>
</reference>
<feature type="transmembrane region" description="Helical" evidence="2">
    <location>
        <begin position="61"/>
        <end position="82"/>
    </location>
</feature>
<dbReference type="Proteomes" id="UP000828390">
    <property type="component" value="Unassembled WGS sequence"/>
</dbReference>
<keyword evidence="2" id="KW-0812">Transmembrane</keyword>
<evidence type="ECO:0000256" key="2">
    <source>
        <dbReference type="SAM" id="Phobius"/>
    </source>
</evidence>
<gene>
    <name evidence="3" type="ORF">DPMN_099334</name>
</gene>
<comment type="caution">
    <text evidence="3">The sequence shown here is derived from an EMBL/GenBank/DDBJ whole genome shotgun (WGS) entry which is preliminary data.</text>
</comment>
<dbReference type="EMBL" id="JAIWYP010000003">
    <property type="protein sequence ID" value="KAH3856741.1"/>
    <property type="molecule type" value="Genomic_DNA"/>
</dbReference>
<organism evidence="3 4">
    <name type="scientific">Dreissena polymorpha</name>
    <name type="common">Zebra mussel</name>
    <name type="synonym">Mytilus polymorpha</name>
    <dbReference type="NCBI Taxonomy" id="45954"/>
    <lineage>
        <taxon>Eukaryota</taxon>
        <taxon>Metazoa</taxon>
        <taxon>Spiralia</taxon>
        <taxon>Lophotrochozoa</taxon>
        <taxon>Mollusca</taxon>
        <taxon>Bivalvia</taxon>
        <taxon>Autobranchia</taxon>
        <taxon>Heteroconchia</taxon>
        <taxon>Euheterodonta</taxon>
        <taxon>Imparidentia</taxon>
        <taxon>Neoheterodontei</taxon>
        <taxon>Myida</taxon>
        <taxon>Dreissenoidea</taxon>
        <taxon>Dreissenidae</taxon>
        <taxon>Dreissena</taxon>
    </lineage>
</organism>
<evidence type="ECO:0008006" key="5">
    <source>
        <dbReference type="Google" id="ProtNLM"/>
    </source>
</evidence>
<evidence type="ECO:0000256" key="1">
    <source>
        <dbReference type="SAM" id="MobiDB-lite"/>
    </source>
</evidence>
<evidence type="ECO:0000313" key="3">
    <source>
        <dbReference type="EMBL" id="KAH3856741.1"/>
    </source>
</evidence>
<keyword evidence="2" id="KW-0472">Membrane</keyword>
<accession>A0A9D4R6B8</accession>
<reference evidence="3" key="2">
    <citation type="submission" date="2020-11" db="EMBL/GenBank/DDBJ databases">
        <authorList>
            <person name="McCartney M.A."/>
            <person name="Auch B."/>
            <person name="Kono T."/>
            <person name="Mallez S."/>
            <person name="Becker A."/>
            <person name="Gohl D.M."/>
            <person name="Silverstein K.A.T."/>
            <person name="Koren S."/>
            <person name="Bechman K.B."/>
            <person name="Herman A."/>
            <person name="Abrahante J.E."/>
            <person name="Garbe J."/>
        </authorList>
    </citation>
    <scope>NUCLEOTIDE SEQUENCE</scope>
    <source>
        <strain evidence="3">Duluth1</strain>
        <tissue evidence="3">Whole animal</tissue>
    </source>
</reference>
<proteinExistence type="predicted"/>
<keyword evidence="2" id="KW-1133">Transmembrane helix</keyword>
<dbReference type="AlphaFoldDB" id="A0A9D4R6B8"/>
<protein>
    <recommendedName>
        <fullName evidence="5">Cysteine and tyrosine-rich protein 1</fullName>
    </recommendedName>
</protein>
<keyword evidence="4" id="KW-1185">Reference proteome</keyword>
<feature type="region of interest" description="Disordered" evidence="1">
    <location>
        <begin position="122"/>
        <end position="155"/>
    </location>
</feature>
<sequence length="155" mass="17030">MFLILAVGLNELSAVEWCFVSGSEYQYCRWGCCTVNYRTQCCTVNDNAALHKNVGFLVGKIVGGVIGLMALLSTVIVCCCIMNRKRGQHGHVLETTNSQQVFGNPGTEKAYAQQPNQPYTIQTTNTAPGYMSASTQPTPSWQPPPYEEVKKGFKP</sequence>
<evidence type="ECO:0000313" key="4">
    <source>
        <dbReference type="Proteomes" id="UP000828390"/>
    </source>
</evidence>
<name>A0A9D4R6B8_DREPO</name>